<protein>
    <submittedName>
        <fullName evidence="2">Uncharacterized protein</fullName>
    </submittedName>
</protein>
<dbReference type="Proteomes" id="UP000721844">
    <property type="component" value="Unassembled WGS sequence"/>
</dbReference>
<evidence type="ECO:0000313" key="2">
    <source>
        <dbReference type="EMBL" id="MCB8881709.1"/>
    </source>
</evidence>
<feature type="region of interest" description="Disordered" evidence="1">
    <location>
        <begin position="40"/>
        <end position="73"/>
    </location>
</feature>
<proteinExistence type="predicted"/>
<evidence type="ECO:0000313" key="3">
    <source>
        <dbReference type="Proteomes" id="UP000721844"/>
    </source>
</evidence>
<feature type="compositionally biased region" description="Basic and acidic residues" evidence="1">
    <location>
        <begin position="55"/>
        <end position="64"/>
    </location>
</feature>
<dbReference type="AlphaFoldDB" id="A0A963Z3A8"/>
<accession>A0A963Z3A8</accession>
<keyword evidence="3" id="KW-1185">Reference proteome</keyword>
<evidence type="ECO:0000256" key="1">
    <source>
        <dbReference type="SAM" id="MobiDB-lite"/>
    </source>
</evidence>
<sequence length="171" mass="18871">MPKISIAQAISRFTEIGLRVHQNNVRALDKGASIIQKEAKSSLGHYQDGWPELAESTKDERERQGFPADEPLERDGILKKNIKRQVDVESMSASVGVPSKMVEHSYAMKAVDIATIAKAHEHGTDRIPPRPFLGPAAHRKGDAVAKVVGQATKYAIKNHQYPRTPEDADLD</sequence>
<dbReference type="RefSeq" id="WP_227308374.1">
    <property type="nucleotide sequence ID" value="NZ_JAESVA010000005.1"/>
</dbReference>
<name>A0A963Z3A8_9PROT</name>
<comment type="caution">
    <text evidence="2">The sequence shown here is derived from an EMBL/GenBank/DDBJ whole genome shotgun (WGS) entry which is preliminary data.</text>
</comment>
<organism evidence="2 3">
    <name type="scientific">Acidisoma cellulosilyticum</name>
    <dbReference type="NCBI Taxonomy" id="2802395"/>
    <lineage>
        <taxon>Bacteria</taxon>
        <taxon>Pseudomonadati</taxon>
        <taxon>Pseudomonadota</taxon>
        <taxon>Alphaproteobacteria</taxon>
        <taxon>Acetobacterales</taxon>
        <taxon>Acidocellaceae</taxon>
        <taxon>Acidisoma</taxon>
    </lineage>
</organism>
<dbReference type="EMBL" id="JAESVA010000005">
    <property type="protein sequence ID" value="MCB8881709.1"/>
    <property type="molecule type" value="Genomic_DNA"/>
</dbReference>
<reference evidence="2 3" key="1">
    <citation type="journal article" date="2021" name="Microorganisms">
        <title>Acidisoma silvae sp. nov. and Acidisomacellulosilytica sp. nov., Two Acidophilic Bacteria Isolated from Decaying Wood, Hydrolyzing Cellulose and Producing Poly-3-hydroxybutyrate.</title>
        <authorList>
            <person name="Mieszkin S."/>
            <person name="Pouder E."/>
            <person name="Uroz S."/>
            <person name="Simon-Colin C."/>
            <person name="Alain K."/>
        </authorList>
    </citation>
    <scope>NUCLEOTIDE SEQUENCE [LARGE SCALE GENOMIC DNA]</scope>
    <source>
        <strain evidence="2 3">HW T5.17</strain>
    </source>
</reference>
<gene>
    <name evidence="2" type="ORF">ACELLULO517_15785</name>
</gene>